<evidence type="ECO:0000313" key="2">
    <source>
        <dbReference type="Proteomes" id="UP000011185"/>
    </source>
</evidence>
<dbReference type="Proteomes" id="UP000011185">
    <property type="component" value="Unassembled WGS sequence"/>
</dbReference>
<name>L7JZM6_TRAHO</name>
<dbReference type="AlphaFoldDB" id="L7JZM6"/>
<sequence>MNPSYSSRMVLYNITDYLTTTMIYIIIFQSTSGDDSEYMIFYDLEHTNMMKFFKLLQLNPTENKHYSIEQYNADQIDNKDAIFGTNSNSIDIGSETGERKSKRARIERQSACYEHIRLYYRHVRLFEVIRAPFSKNLYQKAVALNLVSLEFGKDDYIDIFKYIFLYLDDNTGLLRRICENIQTNPDVFLNAFKNNIENNPQLNLTQESSINVFDSDLKRGLEAFQRAMNSRVICYLMKNQESIAMVFRRYGHKDEMFTQIPLEDFNLGFLVTHFEVGYQDLKKNFDKVCEAFKNRSYNPKLTLIINESRSINELESVINGEYVLNRDFIKLFQHKFFQLKYVENVVIKTESVGFSNNHRTGNATVLYDCISALKFSVDFKGNKSQQIRDMTICFCNNPNGIYNIKIIDSAHIVFDNIEYSPDLIFNKEWKNFKLSNFVAPTDTTITIKSGSERLELNGVSGTFNLSGTAGFNEVQMSMDSKFSFKTNEESITSLLDIANLHVNTCTTIDNNITNIIIDGIRCKVKVVIKVTSEHENIKIENTVGEFEFEGLFRAQLSFDENTYLNIRNEDISQMSLKLYNCVIDDAISFLGNYSAIELVGLDINSKEPFIINKECQELDIVLCNGVITVPEDTHFKRFEIEFDPGTPNELIIEGILCVDELILRGLFCGESIIENILNKFNTVKYLKIKSLDDPESRIVNLVDYLNNQYDVTCYDEKLIDGLREPMEQITSYEIQCGQIKMYPTVKDFLDAFYQRKFITQICGLTYEGFSMSNYDLQRYLRFARNLKALDINIEFHACALLKHMSPEVEFLNLANSCVPSEQLPSMLGAVKKFVKLKILIMDGAFFTDTSNFSFIPPSTEMLVIRHPDRMRISQTETKGEKVKLRKLYLLKSAEEEIGISQQLLQTLGLLKYYIDMGNLDNLVVVEENMYYEIDTCHFVSLGQYKRSFYLGIGEVY</sequence>
<reference evidence="1 2" key="1">
    <citation type="journal article" date="2012" name="PLoS Pathog.">
        <title>The genome of the obligate intracellular parasite Trachipleistophora hominis: new insights into microsporidian genome dynamics and reductive evolution.</title>
        <authorList>
            <person name="Heinz E."/>
            <person name="Williams T.A."/>
            <person name="Nakjang S."/>
            <person name="Noel C.J."/>
            <person name="Swan D.C."/>
            <person name="Goldberg A.V."/>
            <person name="Harris S.R."/>
            <person name="Weinmaier T."/>
            <person name="Markert S."/>
            <person name="Becher D."/>
            <person name="Bernhardt J."/>
            <person name="Dagan T."/>
            <person name="Hacker C."/>
            <person name="Lucocq J.M."/>
            <person name="Schweder T."/>
            <person name="Rattei T."/>
            <person name="Hall N."/>
            <person name="Hirt R.P."/>
            <person name="Embley T.M."/>
        </authorList>
    </citation>
    <scope>NUCLEOTIDE SEQUENCE [LARGE SCALE GENOMIC DNA]</scope>
</reference>
<dbReference type="EMBL" id="JH993817">
    <property type="protein sequence ID" value="ELQ76760.1"/>
    <property type="molecule type" value="Genomic_DNA"/>
</dbReference>
<keyword evidence="2" id="KW-1185">Reference proteome</keyword>
<protein>
    <submittedName>
        <fullName evidence="1">Putative LRR containing protein</fullName>
    </submittedName>
</protein>
<dbReference type="InParanoid" id="L7JZM6"/>
<accession>L7JZM6</accession>
<dbReference type="VEuPathDB" id="MicrosporidiaDB:THOM_0254"/>
<dbReference type="HOGENOM" id="CLU_012976_0_0_1"/>
<organism evidence="1 2">
    <name type="scientific">Trachipleistophora hominis</name>
    <name type="common">Microsporidian parasite</name>
    <dbReference type="NCBI Taxonomy" id="72359"/>
    <lineage>
        <taxon>Eukaryota</taxon>
        <taxon>Fungi</taxon>
        <taxon>Fungi incertae sedis</taxon>
        <taxon>Microsporidia</taxon>
        <taxon>Pleistophoridae</taxon>
        <taxon>Trachipleistophora</taxon>
    </lineage>
</organism>
<evidence type="ECO:0000313" key="1">
    <source>
        <dbReference type="EMBL" id="ELQ76760.1"/>
    </source>
</evidence>
<proteinExistence type="predicted"/>
<gene>
    <name evidence="1" type="ORF">THOM_0254</name>
</gene>